<comment type="caution">
    <text evidence="2">The sequence shown here is derived from an EMBL/GenBank/DDBJ whole genome shotgun (WGS) entry which is preliminary data.</text>
</comment>
<gene>
    <name evidence="2" type="ORF">VIS19158_04856</name>
</gene>
<keyword evidence="1" id="KW-0812">Transmembrane</keyword>
<dbReference type="EMBL" id="AFWE01000074">
    <property type="protein sequence ID" value="EGU38817.1"/>
    <property type="molecule type" value="Genomic_DNA"/>
</dbReference>
<keyword evidence="1" id="KW-1133">Transmembrane helix</keyword>
<accession>F9RLQ9</accession>
<proteinExistence type="predicted"/>
<evidence type="ECO:0000256" key="1">
    <source>
        <dbReference type="SAM" id="Phobius"/>
    </source>
</evidence>
<keyword evidence="1" id="KW-0472">Membrane</keyword>
<evidence type="ECO:0008006" key="4">
    <source>
        <dbReference type="Google" id="ProtNLM"/>
    </source>
</evidence>
<protein>
    <recommendedName>
        <fullName evidence="4">SMODS and SLOG-associating 2TM effector domain-containing protein</fullName>
    </recommendedName>
</protein>
<reference evidence="2 3" key="1">
    <citation type="journal article" date="2012" name="Int. J. Syst. Evol. Microbiol.">
        <title>Vibrio caribbeanicus sp. nov., isolated from the marine sponge Scleritoderma cyanea.</title>
        <authorList>
            <person name="Hoffmann M."/>
            <person name="Monday S.R."/>
            <person name="Allard M.W."/>
            <person name="Strain E.A."/>
            <person name="Whittaker P."/>
            <person name="Naum M."/>
            <person name="McCarthy P.J."/>
            <person name="Lopez J.V."/>
            <person name="Fischer M."/>
            <person name="Brown E.W."/>
        </authorList>
    </citation>
    <scope>NUCLEOTIDE SEQUENCE [LARGE SCALE GENOMIC DNA]</scope>
    <source>
        <strain evidence="2 3">LMG 19158</strain>
    </source>
</reference>
<organism evidence="2 3">
    <name type="scientific">Vibrio scophthalmi LMG 19158</name>
    <dbReference type="NCBI Taxonomy" id="870967"/>
    <lineage>
        <taxon>Bacteria</taxon>
        <taxon>Pseudomonadati</taxon>
        <taxon>Pseudomonadota</taxon>
        <taxon>Gammaproteobacteria</taxon>
        <taxon>Vibrionales</taxon>
        <taxon>Vibrionaceae</taxon>
        <taxon>Vibrio</taxon>
    </lineage>
</organism>
<feature type="transmembrane region" description="Helical" evidence="1">
    <location>
        <begin position="29"/>
        <end position="53"/>
    </location>
</feature>
<dbReference type="RefSeq" id="WP_005594280.1">
    <property type="nucleotide sequence ID" value="NZ_AFWE01000074.1"/>
</dbReference>
<dbReference type="AlphaFoldDB" id="F9RLQ9"/>
<name>F9RLQ9_9VIBR</name>
<sequence>MKNSESLALWDLQWNAQLATRYHMYRQNYYARVSAILTASILILMFTALLSLSSGDTEMAGFRLCLALLLQIVENAISPKSSKTLHSTLRKCYLQLTIGLTELSALSKEDEQKFKRFLTNIEMNEPPIIAALIDKSHNELCRVHGLPDQKVNLTWVQRLQAWWFS</sequence>
<evidence type="ECO:0000313" key="2">
    <source>
        <dbReference type="EMBL" id="EGU38817.1"/>
    </source>
</evidence>
<dbReference type="Proteomes" id="UP000004349">
    <property type="component" value="Unassembled WGS sequence"/>
</dbReference>
<evidence type="ECO:0000313" key="3">
    <source>
        <dbReference type="Proteomes" id="UP000004349"/>
    </source>
</evidence>